<dbReference type="EMBL" id="JAPKHW010000049">
    <property type="protein sequence ID" value="MCX4151080.1"/>
    <property type="molecule type" value="Genomic_DNA"/>
</dbReference>
<dbReference type="AlphaFoldDB" id="A0AAP5BJT4"/>
<evidence type="ECO:0000313" key="2">
    <source>
        <dbReference type="EMBL" id="MCX4151080.1"/>
    </source>
</evidence>
<dbReference type="Proteomes" id="UP001209412">
    <property type="component" value="Unassembled WGS sequence"/>
</dbReference>
<protein>
    <submittedName>
        <fullName evidence="3">Uncharacterized protein</fullName>
    </submittedName>
</protein>
<comment type="caution">
    <text evidence="3">The sequence shown here is derived from an EMBL/GenBank/DDBJ whole genome shotgun (WGS) entry which is preliminary data.</text>
</comment>
<accession>A0AAP5BJT4</accession>
<evidence type="ECO:0000256" key="1">
    <source>
        <dbReference type="SAM" id="MobiDB-lite"/>
    </source>
</evidence>
<feature type="compositionally biased region" description="Basic and acidic residues" evidence="1">
    <location>
        <begin position="56"/>
        <end position="72"/>
    </location>
</feature>
<reference evidence="3" key="1">
    <citation type="submission" date="2022-06" db="EMBL/GenBank/DDBJ databases">
        <title>PHB producers.</title>
        <authorList>
            <person name="Besaury L."/>
        </authorList>
    </citation>
    <scope>NUCLEOTIDE SEQUENCE</scope>
    <source>
        <strain evidence="3 4">SEWS6</strain>
    </source>
</reference>
<dbReference type="EMBL" id="JAMXWF010000049">
    <property type="protein sequence ID" value="MDQ6412893.1"/>
    <property type="molecule type" value="Genomic_DNA"/>
</dbReference>
<feature type="region of interest" description="Disordered" evidence="1">
    <location>
        <begin position="56"/>
        <end position="90"/>
    </location>
</feature>
<name>A0AAP5BJT4_9BURK</name>
<sequence>MLSTLPIAKILVNKTHAARRIAARIASEFVPRGNLTPMTHEALCYVCMTGIVMPPHHDITPRDRGHDNRSLELNDDSIAMPELHNSGGKR</sequence>
<dbReference type="RefSeq" id="WP_266242530.1">
    <property type="nucleotide sequence ID" value="NZ_JAMXWF010000049.1"/>
</dbReference>
<evidence type="ECO:0000313" key="5">
    <source>
        <dbReference type="Proteomes" id="UP001242288"/>
    </source>
</evidence>
<proteinExistence type="predicted"/>
<evidence type="ECO:0000313" key="3">
    <source>
        <dbReference type="EMBL" id="MDQ6412893.1"/>
    </source>
</evidence>
<organism evidence="3 5">
    <name type="scientific">Paraburkholderia madseniana</name>
    <dbReference type="NCBI Taxonomy" id="2599607"/>
    <lineage>
        <taxon>Bacteria</taxon>
        <taxon>Pseudomonadati</taxon>
        <taxon>Pseudomonadota</taxon>
        <taxon>Betaproteobacteria</taxon>
        <taxon>Burkholderiales</taxon>
        <taxon>Burkholderiaceae</taxon>
        <taxon>Paraburkholderia</taxon>
    </lineage>
</organism>
<gene>
    <name evidence="3" type="ORF">NIE36_37865</name>
    <name evidence="2" type="ORF">OSB80_37960</name>
</gene>
<evidence type="ECO:0000313" key="4">
    <source>
        <dbReference type="Proteomes" id="UP001209412"/>
    </source>
</evidence>
<keyword evidence="4" id="KW-1185">Reference proteome</keyword>
<dbReference type="Proteomes" id="UP001242288">
    <property type="component" value="Unassembled WGS sequence"/>
</dbReference>